<organism evidence="7 8">
    <name type="scientific">Manihot esculenta</name>
    <name type="common">Cassava</name>
    <name type="synonym">Jatropha manihot</name>
    <dbReference type="NCBI Taxonomy" id="3983"/>
    <lineage>
        <taxon>Eukaryota</taxon>
        <taxon>Viridiplantae</taxon>
        <taxon>Streptophyta</taxon>
        <taxon>Embryophyta</taxon>
        <taxon>Tracheophyta</taxon>
        <taxon>Spermatophyta</taxon>
        <taxon>Magnoliopsida</taxon>
        <taxon>eudicotyledons</taxon>
        <taxon>Gunneridae</taxon>
        <taxon>Pentapetalae</taxon>
        <taxon>rosids</taxon>
        <taxon>fabids</taxon>
        <taxon>Malpighiales</taxon>
        <taxon>Euphorbiaceae</taxon>
        <taxon>Crotonoideae</taxon>
        <taxon>Manihoteae</taxon>
        <taxon>Manihot</taxon>
    </lineage>
</organism>
<proteinExistence type="inferred from homology"/>
<sequence length="574" mass="63167">MITVTEPLIAGKNHREGGFRALPFIVATSAFEKVSSYGLLPNMILYLRREYRLEAATGANILFFWSAATNLTPIIGAFLADSYFGRFPVIAFGSAISLLGTFLLWLTTVIPQARPPPCVQFSDGCPSATTLQLLFLYLSFGLISVGAGGVRSSALAFGADQLRKGENIKNAQILESFFSWYYAIASFAVVIAMTCVVYIQDVMGWKAGFGVPVVLMIMSPLLFLLASPFYVKSRPKSSLFTRFAQVVVAAYKNRSLPLSSQVTNEAYHNWKDTVILAPSDKLRFLNKACIIRNPLEDLTPDGRASDPWSLCTVDQVEELKAIVKIIPIWSAGIIMAVTVSQSSFLVLQASTMDRHMTSNFEVPAGSLNVFLVISLVVWISLYDRVIIPLASKLKGQPVRLSLKQRMGIGILLSSASMVALAVVECIRRETAIREGFIDDPNAVVHMSAMWLLPYNILGGLAEAFGAIGQNEFYYTELPKCMSSIAVTLVEMGFSAANLVASFIMTSIDYFTKRGGEGSWVSSNINRGHYDYYYWLLASLSLINFLYYLVCSKAYGPCNAERDNHPDESTSEGID</sequence>
<comment type="caution">
    <text evidence="7">The sequence shown here is derived from an EMBL/GenBank/DDBJ whole genome shotgun (WGS) entry which is preliminary data.</text>
</comment>
<protein>
    <recommendedName>
        <fullName evidence="9">Protein NRT1/ PTR FAMILY 1.2-like</fullName>
    </recommendedName>
</protein>
<feature type="transmembrane region" description="Helical" evidence="6">
    <location>
        <begin position="443"/>
        <end position="467"/>
    </location>
</feature>
<keyword evidence="5 6" id="KW-0472">Membrane</keyword>
<feature type="transmembrane region" description="Helical" evidence="6">
    <location>
        <begin position="134"/>
        <end position="159"/>
    </location>
</feature>
<feature type="transmembrane region" description="Helical" evidence="6">
    <location>
        <begin position="211"/>
        <end position="231"/>
    </location>
</feature>
<dbReference type="GO" id="GO:0006857">
    <property type="term" value="P:oligopeptide transport"/>
    <property type="evidence" value="ECO:0007669"/>
    <property type="project" value="InterPro"/>
</dbReference>
<accession>A0A2C9UAM5</accession>
<evidence type="ECO:0000313" key="7">
    <source>
        <dbReference type="EMBL" id="OAY26756.1"/>
    </source>
</evidence>
<keyword evidence="8" id="KW-1185">Reference proteome</keyword>
<keyword evidence="4 6" id="KW-1133">Transmembrane helix</keyword>
<dbReference type="EMBL" id="CM004402">
    <property type="protein sequence ID" value="OAY26756.1"/>
    <property type="molecule type" value="Genomic_DNA"/>
</dbReference>
<dbReference type="InterPro" id="IPR000109">
    <property type="entry name" value="POT_fam"/>
</dbReference>
<feature type="transmembrane region" description="Helical" evidence="6">
    <location>
        <begin position="488"/>
        <end position="511"/>
    </location>
</feature>
<evidence type="ECO:0008006" key="9">
    <source>
        <dbReference type="Google" id="ProtNLM"/>
    </source>
</evidence>
<dbReference type="Proteomes" id="UP000091857">
    <property type="component" value="Chromosome 16"/>
</dbReference>
<dbReference type="Gramene" id="Manes.16G072300.1.v8.1">
    <property type="protein sequence ID" value="Manes.16G072300.1.v8.1.CDS"/>
    <property type="gene ID" value="Manes.16G072300.v8.1"/>
</dbReference>
<comment type="similarity">
    <text evidence="2">Belongs to the major facilitator superfamily. Proton-dependent oligopeptide transporter (POT/PTR) (TC 2.A.17) family.</text>
</comment>
<dbReference type="Gene3D" id="1.20.1250.20">
    <property type="entry name" value="MFS general substrate transporter like domains"/>
    <property type="match status" value="1"/>
</dbReference>
<dbReference type="CDD" id="cd17416">
    <property type="entry name" value="MFS_NPF1_2"/>
    <property type="match status" value="1"/>
</dbReference>
<feature type="transmembrane region" description="Helical" evidence="6">
    <location>
        <begin position="367"/>
        <end position="385"/>
    </location>
</feature>
<evidence type="ECO:0000256" key="6">
    <source>
        <dbReference type="SAM" id="Phobius"/>
    </source>
</evidence>
<feature type="transmembrane region" description="Helical" evidence="6">
    <location>
        <begin position="87"/>
        <end position="106"/>
    </location>
</feature>
<feature type="transmembrane region" description="Helical" evidence="6">
    <location>
        <begin position="60"/>
        <end position="80"/>
    </location>
</feature>
<evidence type="ECO:0000256" key="1">
    <source>
        <dbReference type="ARBA" id="ARBA00004141"/>
    </source>
</evidence>
<dbReference type="SUPFAM" id="SSF103473">
    <property type="entry name" value="MFS general substrate transporter"/>
    <property type="match status" value="1"/>
</dbReference>
<dbReference type="GO" id="GO:0005886">
    <property type="term" value="C:plasma membrane"/>
    <property type="evidence" value="ECO:0000318"/>
    <property type="project" value="GO_Central"/>
</dbReference>
<evidence type="ECO:0000256" key="4">
    <source>
        <dbReference type="ARBA" id="ARBA00022989"/>
    </source>
</evidence>
<dbReference type="OrthoDB" id="822570at2759"/>
<dbReference type="Pfam" id="PF00854">
    <property type="entry name" value="PTR2"/>
    <property type="match status" value="1"/>
</dbReference>
<comment type="subcellular location">
    <subcellularLocation>
        <location evidence="1">Membrane</location>
        <topology evidence="1">Multi-pass membrane protein</topology>
    </subcellularLocation>
</comment>
<feature type="transmembrane region" description="Helical" evidence="6">
    <location>
        <begin position="531"/>
        <end position="549"/>
    </location>
</feature>
<feature type="transmembrane region" description="Helical" evidence="6">
    <location>
        <begin position="406"/>
        <end position="423"/>
    </location>
</feature>
<dbReference type="GO" id="GO:0055085">
    <property type="term" value="P:transmembrane transport"/>
    <property type="evidence" value="ECO:0000318"/>
    <property type="project" value="GO_Central"/>
</dbReference>
<evidence type="ECO:0000256" key="2">
    <source>
        <dbReference type="ARBA" id="ARBA00005982"/>
    </source>
</evidence>
<dbReference type="PROSITE" id="PS01022">
    <property type="entry name" value="PTR2_1"/>
    <property type="match status" value="1"/>
</dbReference>
<dbReference type="InterPro" id="IPR036259">
    <property type="entry name" value="MFS_trans_sf"/>
</dbReference>
<reference evidence="8" key="1">
    <citation type="journal article" date="2016" name="Nat. Biotechnol.">
        <title>Sequencing wild and cultivated cassava and related species reveals extensive interspecific hybridization and genetic diversity.</title>
        <authorList>
            <person name="Bredeson J.V."/>
            <person name="Lyons J.B."/>
            <person name="Prochnik S.E."/>
            <person name="Wu G.A."/>
            <person name="Ha C.M."/>
            <person name="Edsinger-Gonzales E."/>
            <person name="Grimwood J."/>
            <person name="Schmutz J."/>
            <person name="Rabbi I.Y."/>
            <person name="Egesi C."/>
            <person name="Nauluvula P."/>
            <person name="Lebot V."/>
            <person name="Ndunguru J."/>
            <person name="Mkamilo G."/>
            <person name="Bart R.S."/>
            <person name="Setter T.L."/>
            <person name="Gleadow R.M."/>
            <person name="Kulakow P."/>
            <person name="Ferguson M.E."/>
            <person name="Rounsley S."/>
            <person name="Rokhsar D.S."/>
        </authorList>
    </citation>
    <scope>NUCLEOTIDE SEQUENCE [LARGE SCALE GENOMIC DNA]</scope>
    <source>
        <strain evidence="8">cv. AM560-2</strain>
    </source>
</reference>
<gene>
    <name evidence="7" type="ORF">MANES_16G072300v8</name>
</gene>
<evidence type="ECO:0000256" key="3">
    <source>
        <dbReference type="ARBA" id="ARBA00022692"/>
    </source>
</evidence>
<keyword evidence="3 6" id="KW-0812">Transmembrane</keyword>
<feature type="transmembrane region" description="Helical" evidence="6">
    <location>
        <begin position="328"/>
        <end position="347"/>
    </location>
</feature>
<evidence type="ECO:0000256" key="5">
    <source>
        <dbReference type="ARBA" id="ARBA00023136"/>
    </source>
</evidence>
<dbReference type="AlphaFoldDB" id="A0A2C9UAM5"/>
<dbReference type="STRING" id="3983.A0A2C9UAM5"/>
<dbReference type="InterPro" id="IPR018456">
    <property type="entry name" value="PTR2_symporter_CS"/>
</dbReference>
<feature type="transmembrane region" description="Helical" evidence="6">
    <location>
        <begin position="180"/>
        <end position="199"/>
    </location>
</feature>
<name>A0A2C9UAM5_MANES</name>
<dbReference type="PANTHER" id="PTHR11654">
    <property type="entry name" value="OLIGOPEPTIDE TRANSPORTER-RELATED"/>
    <property type="match status" value="1"/>
</dbReference>
<evidence type="ECO:0000313" key="8">
    <source>
        <dbReference type="Proteomes" id="UP000091857"/>
    </source>
</evidence>
<dbReference type="GO" id="GO:0022857">
    <property type="term" value="F:transmembrane transporter activity"/>
    <property type="evidence" value="ECO:0000318"/>
    <property type="project" value="GO_Central"/>
</dbReference>